<evidence type="ECO:0000313" key="3">
    <source>
        <dbReference type="EMBL" id="OWR54841.1"/>
    </source>
</evidence>
<dbReference type="KEGG" id="dpl:KGM_206821"/>
<keyword evidence="2" id="KW-0732">Signal</keyword>
<protein>
    <submittedName>
        <fullName evidence="3">Uncharacterized protein</fullName>
    </submittedName>
</protein>
<dbReference type="Proteomes" id="UP000007151">
    <property type="component" value="Unassembled WGS sequence"/>
</dbReference>
<feature type="signal peptide" evidence="2">
    <location>
        <begin position="1"/>
        <end position="19"/>
    </location>
</feature>
<dbReference type="AlphaFoldDB" id="A0A212FM80"/>
<dbReference type="EMBL" id="AGBW02007654">
    <property type="protein sequence ID" value="OWR54841.1"/>
    <property type="molecule type" value="Genomic_DNA"/>
</dbReference>
<name>A0A212FM80_DANPL</name>
<gene>
    <name evidence="3" type="ORF">KGM_206821</name>
</gene>
<reference evidence="3 4" key="1">
    <citation type="journal article" date="2011" name="Cell">
        <title>The monarch butterfly genome yields insights into long-distance migration.</title>
        <authorList>
            <person name="Zhan S."/>
            <person name="Merlin C."/>
            <person name="Boore J.L."/>
            <person name="Reppert S.M."/>
        </authorList>
    </citation>
    <scope>NUCLEOTIDE SEQUENCE [LARGE SCALE GENOMIC DNA]</scope>
    <source>
        <strain evidence="3">F-2</strain>
    </source>
</reference>
<proteinExistence type="predicted"/>
<accession>A0A212FM80</accession>
<feature type="compositionally biased region" description="Basic and acidic residues" evidence="1">
    <location>
        <begin position="125"/>
        <end position="183"/>
    </location>
</feature>
<evidence type="ECO:0000256" key="1">
    <source>
        <dbReference type="SAM" id="MobiDB-lite"/>
    </source>
</evidence>
<organism evidence="3 4">
    <name type="scientific">Danaus plexippus plexippus</name>
    <dbReference type="NCBI Taxonomy" id="278856"/>
    <lineage>
        <taxon>Eukaryota</taxon>
        <taxon>Metazoa</taxon>
        <taxon>Ecdysozoa</taxon>
        <taxon>Arthropoda</taxon>
        <taxon>Hexapoda</taxon>
        <taxon>Insecta</taxon>
        <taxon>Pterygota</taxon>
        <taxon>Neoptera</taxon>
        <taxon>Endopterygota</taxon>
        <taxon>Lepidoptera</taxon>
        <taxon>Glossata</taxon>
        <taxon>Ditrysia</taxon>
        <taxon>Papilionoidea</taxon>
        <taxon>Nymphalidae</taxon>
        <taxon>Danainae</taxon>
        <taxon>Danaini</taxon>
        <taxon>Danaina</taxon>
        <taxon>Danaus</taxon>
        <taxon>Danaus</taxon>
    </lineage>
</organism>
<comment type="caution">
    <text evidence="3">The sequence shown here is derived from an EMBL/GenBank/DDBJ whole genome shotgun (WGS) entry which is preliminary data.</text>
</comment>
<dbReference type="OrthoDB" id="10337856at2759"/>
<sequence length="583" mass="64074">MALRAQIATLCMILGTVSANVFMNRHHHRGPPDMKDFQQILADMFNPTSSQGILQIKPMNHPGILGFGSFGGPGIGDYGNSMVGLNQGRYGFDDSLPNESPSLEREDGVARDPVYNYDKSTQDLPDFKNENRDQNKDYENRPIKEVGEPEAKEGDQKSDSSTDKAKESLKKESNDESIKKHRDKDAIIFPDKVKQARDKIAKESNFYVSPQDPNKYASSGPQIIYAVLGPSGSTSNQPPFLSNTGTSSIQSQPSENVQNYPTNNVNIQNHQPQYQSNVNLPNGNTIPKNPAYTLVTIPSNGNNGVNSNNPTYVTNNPSYSYPTQQVSYQPPNNAQQYYMVSMNGQNVLIPVSNVQTPIDQTTGENKRFNLVPINQGNYLPTNGQVNYGSTNSPNTPAQTNGQIQYVAFQLQPQNNLQNNNQVNYVPINQGVVQKSAQNTAQEQVNYVPVNAQTVMQMPLQNNPEDAQVSYLSGNTPQIIQVAQQNGPLGSNQVTYVPVSSQSEIQGTSNSRTNPGPISYIPLNSQNPSTASQYNLVPLNNQNNGQNNIVTLTPANLVSDGNVPLIVFKEKAEVTKKEKKHKKN</sequence>
<evidence type="ECO:0000313" key="4">
    <source>
        <dbReference type="Proteomes" id="UP000007151"/>
    </source>
</evidence>
<dbReference type="eggNOG" id="ENOG502T7R7">
    <property type="taxonomic scope" value="Eukaryota"/>
</dbReference>
<keyword evidence="4" id="KW-1185">Reference proteome</keyword>
<feature type="compositionally biased region" description="Polar residues" evidence="1">
    <location>
        <begin position="231"/>
        <end position="255"/>
    </location>
</feature>
<feature type="region of interest" description="Disordered" evidence="1">
    <location>
        <begin position="92"/>
        <end position="183"/>
    </location>
</feature>
<feature type="chain" id="PRO_5043825784" evidence="2">
    <location>
        <begin position="20"/>
        <end position="583"/>
    </location>
</feature>
<evidence type="ECO:0000256" key="2">
    <source>
        <dbReference type="SAM" id="SignalP"/>
    </source>
</evidence>
<feature type="region of interest" description="Disordered" evidence="1">
    <location>
        <begin position="229"/>
        <end position="255"/>
    </location>
</feature>